<dbReference type="SUPFAM" id="SSF46689">
    <property type="entry name" value="Homeodomain-like"/>
    <property type="match status" value="2"/>
</dbReference>
<feature type="compositionally biased region" description="Basic and acidic residues" evidence="4">
    <location>
        <begin position="339"/>
        <end position="350"/>
    </location>
</feature>
<reference evidence="6 7" key="1">
    <citation type="submission" date="2017-11" db="EMBL/GenBank/DDBJ databases">
        <title>Streptomyces carmine sp. nov., a novel actinomycete isolated from Sophora alopecuroides in Xinjiang, China.</title>
        <authorList>
            <person name="Wang Y."/>
            <person name="Luo X."/>
            <person name="Wan C."/>
            <person name="Zhang L."/>
        </authorList>
    </citation>
    <scope>NUCLEOTIDE SEQUENCE [LARGE SCALE GENOMIC DNA]</scope>
    <source>
        <strain evidence="6 7">TRM SA0054</strain>
    </source>
</reference>
<dbReference type="PROSITE" id="PS00041">
    <property type="entry name" value="HTH_ARAC_FAMILY_1"/>
    <property type="match status" value="1"/>
</dbReference>
<organism evidence="6 7">
    <name type="scientific">Streptomyces carminius</name>
    <dbReference type="NCBI Taxonomy" id="2665496"/>
    <lineage>
        <taxon>Bacteria</taxon>
        <taxon>Bacillati</taxon>
        <taxon>Actinomycetota</taxon>
        <taxon>Actinomycetes</taxon>
        <taxon>Kitasatosporales</taxon>
        <taxon>Streptomycetaceae</taxon>
        <taxon>Streptomyces</taxon>
    </lineage>
</organism>
<dbReference type="EMBL" id="PGGW01000067">
    <property type="protein sequence ID" value="PJE95084.1"/>
    <property type="molecule type" value="Genomic_DNA"/>
</dbReference>
<accession>A0A2M8LSZ8</accession>
<dbReference type="PANTHER" id="PTHR43436:SF1">
    <property type="entry name" value="TRANSCRIPTIONAL REGULATORY PROTEIN"/>
    <property type="match status" value="1"/>
</dbReference>
<sequence>MTTAYVRRNTGRMSVVPRPVPDPATCRRHPSPSADTTVFARRLRCSRAHYAGGRMAGTLESIRALIARHAIESEPRSSADGIRLYLSRSPGTPVPIVFEPMLYLVFQGRKHVILDDRVIDYGNGDLVIAYMDLPALTHVTEADETKPYLAVELPLDLAMLVDLATNTRLLPGTETQAVSVRPLPEAVLDPMLRLLQLLDSPMDAKILAGGLKREITYRVLTSPHGNSLLQLINVDGVLQRIRRSTEWMRHHIDTPVGIGTLANLAEMSVTSFHRHFKAATGTTPAEYHKRLRLHEARRLLAGESESISRIAMAVGYASPSQFSRDYKRTFGTPPAADPLRQRPPREKSAS</sequence>
<keyword evidence="7" id="KW-1185">Reference proteome</keyword>
<evidence type="ECO:0000313" key="6">
    <source>
        <dbReference type="EMBL" id="PJE95084.1"/>
    </source>
</evidence>
<dbReference type="InterPro" id="IPR009057">
    <property type="entry name" value="Homeodomain-like_sf"/>
</dbReference>
<dbReference type="Proteomes" id="UP000230407">
    <property type="component" value="Unassembled WGS sequence"/>
</dbReference>
<feature type="domain" description="HTH araC/xylS-type" evidence="5">
    <location>
        <begin position="242"/>
        <end position="340"/>
    </location>
</feature>
<protein>
    <submittedName>
        <fullName evidence="6">AraC family transcriptional regulator</fullName>
    </submittedName>
</protein>
<evidence type="ECO:0000313" key="7">
    <source>
        <dbReference type="Proteomes" id="UP000230407"/>
    </source>
</evidence>
<evidence type="ECO:0000256" key="2">
    <source>
        <dbReference type="ARBA" id="ARBA00023125"/>
    </source>
</evidence>
<dbReference type="PROSITE" id="PS01124">
    <property type="entry name" value="HTH_ARAC_FAMILY_2"/>
    <property type="match status" value="1"/>
</dbReference>
<comment type="caution">
    <text evidence="6">The sequence shown here is derived from an EMBL/GenBank/DDBJ whole genome shotgun (WGS) entry which is preliminary data.</text>
</comment>
<evidence type="ECO:0000256" key="3">
    <source>
        <dbReference type="ARBA" id="ARBA00023163"/>
    </source>
</evidence>
<dbReference type="Pfam" id="PF06719">
    <property type="entry name" value="AraC_N"/>
    <property type="match status" value="1"/>
</dbReference>
<dbReference type="GO" id="GO:0043565">
    <property type="term" value="F:sequence-specific DNA binding"/>
    <property type="evidence" value="ECO:0007669"/>
    <property type="project" value="InterPro"/>
</dbReference>
<evidence type="ECO:0000256" key="1">
    <source>
        <dbReference type="ARBA" id="ARBA00023015"/>
    </source>
</evidence>
<keyword evidence="2" id="KW-0238">DNA-binding</keyword>
<dbReference type="SMART" id="SM00342">
    <property type="entry name" value="HTH_ARAC"/>
    <property type="match status" value="1"/>
</dbReference>
<dbReference type="InterPro" id="IPR009594">
    <property type="entry name" value="Tscrpt_reg_HTH_AraC_N"/>
</dbReference>
<keyword evidence="3" id="KW-0804">Transcription</keyword>
<evidence type="ECO:0000259" key="5">
    <source>
        <dbReference type="PROSITE" id="PS01124"/>
    </source>
</evidence>
<dbReference type="InterPro" id="IPR018062">
    <property type="entry name" value="HTH_AraC-typ_CS"/>
</dbReference>
<keyword evidence="1" id="KW-0805">Transcription regulation</keyword>
<name>A0A2M8LSZ8_9ACTN</name>
<dbReference type="Pfam" id="PF12833">
    <property type="entry name" value="HTH_18"/>
    <property type="match status" value="1"/>
</dbReference>
<dbReference type="GO" id="GO:0003700">
    <property type="term" value="F:DNA-binding transcription factor activity"/>
    <property type="evidence" value="ECO:0007669"/>
    <property type="project" value="InterPro"/>
</dbReference>
<dbReference type="Gene3D" id="1.10.10.60">
    <property type="entry name" value="Homeodomain-like"/>
    <property type="match status" value="1"/>
</dbReference>
<gene>
    <name evidence="6" type="ORF">CUT44_25895</name>
</gene>
<evidence type="ECO:0000256" key="4">
    <source>
        <dbReference type="SAM" id="MobiDB-lite"/>
    </source>
</evidence>
<dbReference type="PANTHER" id="PTHR43436">
    <property type="entry name" value="ARAC-FAMILY TRANSCRIPTIONAL REGULATOR"/>
    <property type="match status" value="1"/>
</dbReference>
<proteinExistence type="predicted"/>
<dbReference type="InterPro" id="IPR018060">
    <property type="entry name" value="HTH_AraC"/>
</dbReference>
<dbReference type="AlphaFoldDB" id="A0A2M8LSZ8"/>
<feature type="region of interest" description="Disordered" evidence="4">
    <location>
        <begin position="323"/>
        <end position="350"/>
    </location>
</feature>